<dbReference type="InterPro" id="IPR016639">
    <property type="entry name" value="GST_Omega/GSH"/>
</dbReference>
<keyword evidence="3" id="KW-1185">Reference proteome</keyword>
<dbReference type="SUPFAM" id="SSF47616">
    <property type="entry name" value="GST C-terminal domain-like"/>
    <property type="match status" value="1"/>
</dbReference>
<dbReference type="Pfam" id="PF13410">
    <property type="entry name" value="GST_C_2"/>
    <property type="match status" value="1"/>
</dbReference>
<comment type="caution">
    <text evidence="2">The sequence shown here is derived from an EMBL/GenBank/DDBJ whole genome shotgun (WGS) entry which is preliminary data.</text>
</comment>
<organism evidence="2 3">
    <name type="scientific">Dunaliella salina</name>
    <name type="common">Green alga</name>
    <name type="synonym">Protococcus salinus</name>
    <dbReference type="NCBI Taxonomy" id="3046"/>
    <lineage>
        <taxon>Eukaryota</taxon>
        <taxon>Viridiplantae</taxon>
        <taxon>Chlorophyta</taxon>
        <taxon>core chlorophytes</taxon>
        <taxon>Chlorophyceae</taxon>
        <taxon>CS clade</taxon>
        <taxon>Chlamydomonadales</taxon>
        <taxon>Dunaliellaceae</taxon>
        <taxon>Dunaliella</taxon>
    </lineage>
</organism>
<dbReference type="InterPro" id="IPR010987">
    <property type="entry name" value="Glutathione-S-Trfase_C-like"/>
</dbReference>
<dbReference type="InterPro" id="IPR036282">
    <property type="entry name" value="Glutathione-S-Trfase_C_sf"/>
</dbReference>
<dbReference type="Gene3D" id="1.20.1050.10">
    <property type="match status" value="1"/>
</dbReference>
<sequence>MIGASQMPGSTSVDLYPGHLRGQIDELNDKIYRSVNNGVYRSGFSTSQQAYDAVQREMFSTLDELEARLSQSRFLLGDRLTEADIRLLPTISRFDAVYASIFKCNKKRIMDYPNLSAWLRDMWQVEVDGSSLQVRDTLDIDAARHSYHSSLFPLNPSGIVPYGPTQADLDLEKPHGRGSSNKLEDVCFMTTPAVLASP</sequence>
<proteinExistence type="predicted"/>
<dbReference type="PANTHER" id="PTHR32419:SF6">
    <property type="entry name" value="GLUTATHIONE S-TRANSFERASE OMEGA-LIKE 1-RELATED"/>
    <property type="match status" value="1"/>
</dbReference>
<dbReference type="PANTHER" id="PTHR32419">
    <property type="entry name" value="GLUTATHIONYL-HYDROQUINONE REDUCTASE"/>
    <property type="match status" value="1"/>
</dbReference>
<name>A0ABQ7GY77_DUNSA</name>
<dbReference type="CDD" id="cd03190">
    <property type="entry name" value="GST_C_Omega_like"/>
    <property type="match status" value="1"/>
</dbReference>
<dbReference type="Proteomes" id="UP000815325">
    <property type="component" value="Unassembled WGS sequence"/>
</dbReference>
<protein>
    <submittedName>
        <fullName evidence="2">Glutathione S-transferase</fullName>
    </submittedName>
</protein>
<accession>A0ABQ7GY77</accession>
<reference evidence="2" key="1">
    <citation type="submission" date="2017-08" db="EMBL/GenBank/DDBJ databases">
        <authorList>
            <person name="Polle J.E."/>
            <person name="Barry K."/>
            <person name="Cushman J."/>
            <person name="Schmutz J."/>
            <person name="Tran D."/>
            <person name="Hathwaick L.T."/>
            <person name="Yim W.C."/>
            <person name="Jenkins J."/>
            <person name="Mckie-Krisberg Z.M."/>
            <person name="Prochnik S."/>
            <person name="Lindquist E."/>
            <person name="Dockter R.B."/>
            <person name="Adam C."/>
            <person name="Molina H."/>
            <person name="Bunkerborg J."/>
            <person name="Jin E."/>
            <person name="Buchheim M."/>
            <person name="Magnuson J."/>
        </authorList>
    </citation>
    <scope>NUCLEOTIDE SEQUENCE</scope>
    <source>
        <strain evidence="2">CCAP 19/18</strain>
    </source>
</reference>
<evidence type="ECO:0000313" key="2">
    <source>
        <dbReference type="EMBL" id="KAF5839548.1"/>
    </source>
</evidence>
<gene>
    <name evidence="2" type="ORF">DUNSADRAFT_521</name>
</gene>
<dbReference type="PROSITE" id="PS50405">
    <property type="entry name" value="GST_CTER"/>
    <property type="match status" value="1"/>
</dbReference>
<evidence type="ECO:0000313" key="3">
    <source>
        <dbReference type="Proteomes" id="UP000815325"/>
    </source>
</evidence>
<dbReference type="EMBL" id="MU069540">
    <property type="protein sequence ID" value="KAF5839548.1"/>
    <property type="molecule type" value="Genomic_DNA"/>
</dbReference>
<evidence type="ECO:0000259" key="1">
    <source>
        <dbReference type="PROSITE" id="PS50405"/>
    </source>
</evidence>
<dbReference type="InterPro" id="IPR047047">
    <property type="entry name" value="GST_Omega-like_C"/>
</dbReference>
<feature type="domain" description="GST C-terminal" evidence="1">
    <location>
        <begin position="17"/>
        <end position="157"/>
    </location>
</feature>